<accession>C3Y4S9</accession>
<feature type="signal peptide" evidence="1">
    <location>
        <begin position="1"/>
        <end position="15"/>
    </location>
</feature>
<dbReference type="AlphaFoldDB" id="C3Y4S9"/>
<feature type="chain" id="PRO_5012565001" description="CBM39 domain-containing protein" evidence="1">
    <location>
        <begin position="16"/>
        <end position="116"/>
    </location>
</feature>
<gene>
    <name evidence="3" type="ORF">BRAFLDRAFT_73947</name>
</gene>
<organism>
    <name type="scientific">Branchiostoma floridae</name>
    <name type="common">Florida lancelet</name>
    <name type="synonym">Amphioxus</name>
    <dbReference type="NCBI Taxonomy" id="7739"/>
    <lineage>
        <taxon>Eukaryota</taxon>
        <taxon>Metazoa</taxon>
        <taxon>Chordata</taxon>
        <taxon>Cephalochordata</taxon>
        <taxon>Leptocardii</taxon>
        <taxon>Amphioxiformes</taxon>
        <taxon>Branchiostomatidae</taxon>
        <taxon>Branchiostoma</taxon>
    </lineage>
</organism>
<dbReference type="EMBL" id="GG666486">
    <property type="protein sequence ID" value="EEN64736.1"/>
    <property type="molecule type" value="Genomic_DNA"/>
</dbReference>
<protein>
    <recommendedName>
        <fullName evidence="2">CBM39 domain-containing protein</fullName>
    </recommendedName>
</protein>
<evidence type="ECO:0000259" key="2">
    <source>
        <dbReference type="PROSITE" id="PS51969"/>
    </source>
</evidence>
<dbReference type="GO" id="GO:0030246">
    <property type="term" value="F:carbohydrate binding"/>
    <property type="evidence" value="ECO:0007669"/>
    <property type="project" value="InterPro"/>
</dbReference>
<keyword evidence="1" id="KW-0732">Signal</keyword>
<reference evidence="3" key="1">
    <citation type="journal article" date="2008" name="Nature">
        <title>The amphioxus genome and the evolution of the chordate karyotype.</title>
        <authorList>
            <consortium name="US DOE Joint Genome Institute (JGI-PGF)"/>
            <person name="Putnam N.H."/>
            <person name="Butts T."/>
            <person name="Ferrier D.E.K."/>
            <person name="Furlong R.F."/>
            <person name="Hellsten U."/>
            <person name="Kawashima T."/>
            <person name="Robinson-Rechavi M."/>
            <person name="Shoguchi E."/>
            <person name="Terry A."/>
            <person name="Yu J.-K."/>
            <person name="Benito-Gutierrez E.L."/>
            <person name="Dubchak I."/>
            <person name="Garcia-Fernandez J."/>
            <person name="Gibson-Brown J.J."/>
            <person name="Grigoriev I.V."/>
            <person name="Horton A.C."/>
            <person name="de Jong P.J."/>
            <person name="Jurka J."/>
            <person name="Kapitonov V.V."/>
            <person name="Kohara Y."/>
            <person name="Kuroki Y."/>
            <person name="Lindquist E."/>
            <person name="Lucas S."/>
            <person name="Osoegawa K."/>
            <person name="Pennacchio L.A."/>
            <person name="Salamov A.A."/>
            <person name="Satou Y."/>
            <person name="Sauka-Spengler T."/>
            <person name="Schmutz J."/>
            <person name="Shin-I T."/>
            <person name="Toyoda A."/>
            <person name="Bronner-Fraser M."/>
            <person name="Fujiyama A."/>
            <person name="Holland L.Z."/>
            <person name="Holland P.W.H."/>
            <person name="Satoh N."/>
            <person name="Rokhsar D.S."/>
        </authorList>
    </citation>
    <scope>NUCLEOTIDE SEQUENCE [LARGE SCALE GENOMIC DNA]</scope>
    <source>
        <strain evidence="3">S238N-H82</strain>
        <tissue evidence="3">Testes</tissue>
    </source>
</reference>
<sequence length="116" mass="12691">MIALYVLALISCACAQYTVRNPVFEVMSPQGLRISYTDTNGVILVGLHFNIDTPLAGVAAGQFNIDITDKSGGAFVYENQGITVRPGQTIHYWVLVIHTSGGYQQTEQSWTVPSRK</sequence>
<name>C3Y4S9_BRAFL</name>
<dbReference type="Gene3D" id="2.60.40.2140">
    <property type="entry name" value="Beta-1,3-glucan-recognition protein, N-terminal domain"/>
    <property type="match status" value="1"/>
</dbReference>
<dbReference type="eggNOG" id="ENOG502SX63">
    <property type="taxonomic scope" value="Eukaryota"/>
</dbReference>
<dbReference type="InParanoid" id="C3Y4S9"/>
<dbReference type="PROSITE" id="PS51969">
    <property type="entry name" value="CBM39"/>
    <property type="match status" value="1"/>
</dbReference>
<dbReference type="InterPro" id="IPR031756">
    <property type="entry name" value="BGBP_N"/>
</dbReference>
<evidence type="ECO:0000256" key="1">
    <source>
        <dbReference type="SAM" id="SignalP"/>
    </source>
</evidence>
<feature type="domain" description="CBM39" evidence="2">
    <location>
        <begin position="17"/>
        <end position="116"/>
    </location>
</feature>
<dbReference type="InterPro" id="IPR043030">
    <property type="entry name" value="BGBP_N_sf"/>
</dbReference>
<dbReference type="Pfam" id="PF15886">
    <property type="entry name" value="CBM39"/>
    <property type="match status" value="1"/>
</dbReference>
<evidence type="ECO:0000313" key="3">
    <source>
        <dbReference type="EMBL" id="EEN64736.1"/>
    </source>
</evidence>
<proteinExistence type="predicted"/>